<accession>A0ABY7H532</accession>
<protein>
    <recommendedName>
        <fullName evidence="2">ATP-dependent dethiobiotin synthetase BioD</fullName>
        <ecNumber evidence="2">6.3.3.3</ecNumber>
    </recommendedName>
    <alternativeName>
        <fullName evidence="2">DTB synthetase</fullName>
        <shortName evidence="2">DTBS</shortName>
    </alternativeName>
    <alternativeName>
        <fullName evidence="2">Dethiobiotin synthase</fullName>
    </alternativeName>
</protein>
<proteinExistence type="inferred from homology"/>
<sequence>MFLVGTDTDCGKTTLACALLRAGADAGLRVLPFKPAASGPSGPAGDPERLAAASDLGVTASEICPLRYAEPLAPGIVEDAGAFVGGSQLDVRRDMLQETGSIGHVRKTMESLEATHRPDVTLIEGAGGLWVPMPGGTWLPAWVAGLGGAPVVVGRLGLGGVNHALLTIFALRALGLPPRGFFLVDTHGMPDAARTHNPAVIGAASGLSCLGVMPHAATSTSWLSADAWTRMTAT</sequence>
<dbReference type="CDD" id="cd03109">
    <property type="entry name" value="DTBS"/>
    <property type="match status" value="1"/>
</dbReference>
<dbReference type="InterPro" id="IPR004472">
    <property type="entry name" value="DTB_synth_BioD"/>
</dbReference>
<feature type="binding site" evidence="2">
    <location>
        <position position="124"/>
    </location>
    <ligand>
        <name>Mg(2+)</name>
        <dbReference type="ChEBI" id="CHEBI:18420"/>
    </ligand>
</feature>
<evidence type="ECO:0000313" key="4">
    <source>
        <dbReference type="Proteomes" id="UP001164459"/>
    </source>
</evidence>
<dbReference type="EC" id="6.3.3.3" evidence="2"/>
<feature type="binding site" evidence="2">
    <location>
        <begin position="9"/>
        <end position="14"/>
    </location>
    <ligand>
        <name>ATP</name>
        <dbReference type="ChEBI" id="CHEBI:30616"/>
    </ligand>
</feature>
<feature type="binding site" evidence="2">
    <location>
        <begin position="184"/>
        <end position="185"/>
    </location>
    <ligand>
        <name>ATP</name>
        <dbReference type="ChEBI" id="CHEBI:30616"/>
    </ligand>
</feature>
<feature type="binding site" evidence="2">
    <location>
        <position position="46"/>
    </location>
    <ligand>
        <name>ATP</name>
        <dbReference type="ChEBI" id="CHEBI:30616"/>
    </ligand>
</feature>
<organism evidence="3 4">
    <name type="scientific">Nannocystis punicea</name>
    <dbReference type="NCBI Taxonomy" id="2995304"/>
    <lineage>
        <taxon>Bacteria</taxon>
        <taxon>Pseudomonadati</taxon>
        <taxon>Myxococcota</taxon>
        <taxon>Polyangia</taxon>
        <taxon>Nannocystales</taxon>
        <taxon>Nannocystaceae</taxon>
        <taxon>Nannocystis</taxon>
    </lineage>
</organism>
<feature type="binding site" evidence="2">
    <location>
        <position position="38"/>
    </location>
    <ligand>
        <name>substrate</name>
    </ligand>
</feature>
<feature type="binding site" evidence="2">
    <location>
        <position position="46"/>
    </location>
    <ligand>
        <name>Mg(2+)</name>
        <dbReference type="ChEBI" id="CHEBI:18420"/>
    </ligand>
</feature>
<dbReference type="Pfam" id="PF13500">
    <property type="entry name" value="AAA_26"/>
    <property type="match status" value="1"/>
</dbReference>
<dbReference type="Proteomes" id="UP001164459">
    <property type="component" value="Chromosome"/>
</dbReference>
<comment type="caution">
    <text evidence="2">Lacks conserved residue(s) required for the propagation of feature annotation.</text>
</comment>
<dbReference type="HAMAP" id="MF_00336">
    <property type="entry name" value="BioD"/>
    <property type="match status" value="1"/>
</dbReference>
<keyword evidence="2" id="KW-0460">Magnesium</keyword>
<dbReference type="SUPFAM" id="SSF52540">
    <property type="entry name" value="P-loop containing nucleoside triphosphate hydrolases"/>
    <property type="match status" value="1"/>
</dbReference>
<gene>
    <name evidence="2" type="primary">bioD</name>
    <name evidence="3" type="ORF">O0S08_50295</name>
</gene>
<comment type="catalytic activity">
    <reaction evidence="2">
        <text>(7R,8S)-7,8-diammoniononanoate + CO2 + ATP = (4R,5S)-dethiobiotin + ADP + phosphate + 3 H(+)</text>
        <dbReference type="Rhea" id="RHEA:15805"/>
        <dbReference type="ChEBI" id="CHEBI:15378"/>
        <dbReference type="ChEBI" id="CHEBI:16526"/>
        <dbReference type="ChEBI" id="CHEBI:30616"/>
        <dbReference type="ChEBI" id="CHEBI:43474"/>
        <dbReference type="ChEBI" id="CHEBI:149469"/>
        <dbReference type="ChEBI" id="CHEBI:149473"/>
        <dbReference type="ChEBI" id="CHEBI:456216"/>
        <dbReference type="EC" id="6.3.3.3"/>
    </reaction>
</comment>
<comment type="pathway">
    <text evidence="2">Cofactor biosynthesis; biotin biosynthesis; biotin from 7,8-diaminononanoate: step 1/2.</text>
</comment>
<feature type="active site" evidence="2">
    <location>
        <position position="34"/>
    </location>
</feature>
<comment type="similarity">
    <text evidence="2">Belongs to the dethiobiotin synthetase family.</text>
</comment>
<comment type="subcellular location">
    <subcellularLocation>
        <location evidence="2">Cytoplasm</location>
    </subcellularLocation>
</comment>
<evidence type="ECO:0000313" key="3">
    <source>
        <dbReference type="EMBL" id="WAS94377.1"/>
    </source>
</evidence>
<evidence type="ECO:0000256" key="2">
    <source>
        <dbReference type="HAMAP-Rule" id="MF_00336"/>
    </source>
</evidence>
<dbReference type="EMBL" id="CP114040">
    <property type="protein sequence ID" value="WAS94377.1"/>
    <property type="molecule type" value="Genomic_DNA"/>
</dbReference>
<comment type="function">
    <text evidence="2">Catalyzes a mechanistically unusual reaction, the ATP-dependent insertion of CO2 between the N7 and N8 nitrogen atoms of 7,8-diaminopelargonic acid (DAPA, also called 7,8-diammoniononanoate) to form a ureido ring.</text>
</comment>
<keyword evidence="2" id="KW-0547">Nucleotide-binding</keyword>
<dbReference type="Gene3D" id="3.40.50.300">
    <property type="entry name" value="P-loop containing nucleotide triphosphate hydrolases"/>
    <property type="match status" value="1"/>
</dbReference>
<keyword evidence="2" id="KW-0067">ATP-binding</keyword>
<comment type="subunit">
    <text evidence="2">Homodimer.</text>
</comment>
<reference evidence="3" key="1">
    <citation type="submission" date="2022-11" db="EMBL/GenBank/DDBJ databases">
        <title>Minimal conservation of predation-associated metabolite biosynthetic gene clusters underscores biosynthetic potential of Myxococcota including descriptions for ten novel species: Archangium lansinium sp. nov., Myxococcus landrumus sp. nov., Nannocystis bai.</title>
        <authorList>
            <person name="Ahearne A."/>
            <person name="Stevens C."/>
            <person name="Dowd S."/>
        </authorList>
    </citation>
    <scope>NUCLEOTIDE SEQUENCE</scope>
    <source>
        <strain evidence="3">Fl3</strain>
    </source>
</reference>
<evidence type="ECO:0000256" key="1">
    <source>
        <dbReference type="ARBA" id="ARBA00022756"/>
    </source>
</evidence>
<feature type="binding site" evidence="2">
    <location>
        <position position="13"/>
    </location>
    <ligand>
        <name>Mg(2+)</name>
        <dbReference type="ChEBI" id="CHEBI:18420"/>
    </ligand>
</feature>
<keyword evidence="4" id="KW-1185">Reference proteome</keyword>
<keyword evidence="2" id="KW-0479">Metal-binding</keyword>
<keyword evidence="2" id="KW-0436">Ligase</keyword>
<dbReference type="PANTHER" id="PTHR43210:SF5">
    <property type="entry name" value="DETHIOBIOTIN SYNTHETASE"/>
    <property type="match status" value="1"/>
</dbReference>
<name>A0ABY7H532_9BACT</name>
<comment type="cofactor">
    <cofactor evidence="2">
        <name>Mg(2+)</name>
        <dbReference type="ChEBI" id="CHEBI:18420"/>
    </cofactor>
</comment>
<keyword evidence="2" id="KW-0963">Cytoplasm</keyword>
<dbReference type="PANTHER" id="PTHR43210">
    <property type="entry name" value="DETHIOBIOTIN SYNTHETASE"/>
    <property type="match status" value="1"/>
</dbReference>
<dbReference type="RefSeq" id="WP_269036714.1">
    <property type="nucleotide sequence ID" value="NZ_CP114040.1"/>
</dbReference>
<dbReference type="InterPro" id="IPR027417">
    <property type="entry name" value="P-loop_NTPase"/>
</dbReference>
<feature type="binding site" evidence="2">
    <location>
        <begin position="124"/>
        <end position="127"/>
    </location>
    <ligand>
        <name>ATP</name>
        <dbReference type="ChEBI" id="CHEBI:30616"/>
    </ligand>
</feature>
<dbReference type="PIRSF" id="PIRSF006755">
    <property type="entry name" value="DTB_synth"/>
    <property type="match status" value="1"/>
</dbReference>
<keyword evidence="1 2" id="KW-0093">Biotin biosynthesis</keyword>